<evidence type="ECO:0000256" key="2">
    <source>
        <dbReference type="ARBA" id="ARBA00023172"/>
    </source>
</evidence>
<keyword evidence="1" id="KW-0238">DNA-binding</keyword>
<dbReference type="RefSeq" id="WP_244709729.1">
    <property type="nucleotide sequence ID" value="NZ_CP095073.1"/>
</dbReference>
<feature type="domain" description="Resolvase/invertase-type recombinase catalytic" evidence="3">
    <location>
        <begin position="4"/>
        <end position="112"/>
    </location>
</feature>
<dbReference type="CDD" id="cd00338">
    <property type="entry name" value="Ser_Recombinase"/>
    <property type="match status" value="1"/>
</dbReference>
<organism evidence="4 5">
    <name type="scientific">Halobacillus salinarum</name>
    <dbReference type="NCBI Taxonomy" id="2932257"/>
    <lineage>
        <taxon>Bacteria</taxon>
        <taxon>Bacillati</taxon>
        <taxon>Bacillota</taxon>
        <taxon>Bacilli</taxon>
        <taxon>Bacillales</taxon>
        <taxon>Bacillaceae</taxon>
        <taxon>Halobacillus</taxon>
    </lineage>
</organism>
<dbReference type="InterPro" id="IPR006119">
    <property type="entry name" value="Resolv_N"/>
</dbReference>
<proteinExistence type="predicted"/>
<sequence>MNNNTVLYVRSTNNSKHSLELQKSNGRNYAKHNSLKLNIIVDTNTSGVKPLNERSGSSALLHLVENGLVNTIIVESLSRISRNFVVTSEFISFIDQHNVNLIILEGGDQCGK</sequence>
<evidence type="ECO:0000313" key="5">
    <source>
        <dbReference type="Proteomes" id="UP000831787"/>
    </source>
</evidence>
<dbReference type="Pfam" id="PF00239">
    <property type="entry name" value="Resolvase"/>
    <property type="match status" value="1"/>
</dbReference>
<evidence type="ECO:0000256" key="1">
    <source>
        <dbReference type="ARBA" id="ARBA00023125"/>
    </source>
</evidence>
<name>A0ABY4EJ02_9BACI</name>
<accession>A0ABY4EJ02</accession>
<dbReference type="PROSITE" id="PS51736">
    <property type="entry name" value="RECOMBINASES_3"/>
    <property type="match status" value="1"/>
</dbReference>
<dbReference type="Proteomes" id="UP000831787">
    <property type="component" value="Chromosome"/>
</dbReference>
<dbReference type="PANTHER" id="PTHR30461">
    <property type="entry name" value="DNA-INVERTASE FROM LAMBDOID PROPHAGE"/>
    <property type="match status" value="1"/>
</dbReference>
<dbReference type="Gene3D" id="3.40.50.1390">
    <property type="entry name" value="Resolvase, N-terminal catalytic domain"/>
    <property type="match status" value="1"/>
</dbReference>
<dbReference type="SMART" id="SM00857">
    <property type="entry name" value="Resolvase"/>
    <property type="match status" value="1"/>
</dbReference>
<gene>
    <name evidence="4" type="ORF">MUN89_19750</name>
</gene>
<dbReference type="SUPFAM" id="SSF53041">
    <property type="entry name" value="Resolvase-like"/>
    <property type="match status" value="1"/>
</dbReference>
<protein>
    <submittedName>
        <fullName evidence="4">Recombinase family protein</fullName>
    </submittedName>
</protein>
<dbReference type="PANTHER" id="PTHR30461:SF2">
    <property type="entry name" value="SERINE RECOMBINASE PINE-RELATED"/>
    <property type="match status" value="1"/>
</dbReference>
<keyword evidence="5" id="KW-1185">Reference proteome</keyword>
<evidence type="ECO:0000259" key="3">
    <source>
        <dbReference type="PROSITE" id="PS51736"/>
    </source>
</evidence>
<dbReference type="InterPro" id="IPR036162">
    <property type="entry name" value="Resolvase-like_N_sf"/>
</dbReference>
<keyword evidence="2" id="KW-0233">DNA recombination</keyword>
<dbReference type="EMBL" id="CP095073">
    <property type="protein sequence ID" value="UOQ44071.1"/>
    <property type="molecule type" value="Genomic_DNA"/>
</dbReference>
<dbReference type="InterPro" id="IPR050639">
    <property type="entry name" value="SSR_resolvase"/>
</dbReference>
<reference evidence="4 5" key="1">
    <citation type="submission" date="2022-04" db="EMBL/GenBank/DDBJ databases">
        <title>Halobacillus sp. isolated from saltern.</title>
        <authorList>
            <person name="Won M."/>
            <person name="Lee C.-M."/>
            <person name="Woen H.-Y."/>
            <person name="Kwon S.-W."/>
        </authorList>
    </citation>
    <scope>NUCLEOTIDE SEQUENCE [LARGE SCALE GENOMIC DNA]</scope>
    <source>
        <strain evidence="4 5">SSBR10-3</strain>
    </source>
</reference>
<evidence type="ECO:0000313" key="4">
    <source>
        <dbReference type="EMBL" id="UOQ44071.1"/>
    </source>
</evidence>